<proteinExistence type="predicted"/>
<dbReference type="PANTHER" id="PTHR33221:SF9">
    <property type="entry name" value="RRF2 FAMILY PROTEIN"/>
    <property type="match status" value="1"/>
</dbReference>
<dbReference type="PANTHER" id="PTHR33221">
    <property type="entry name" value="WINGED HELIX-TURN-HELIX TRANSCRIPTIONAL REGULATOR, RRF2 FAMILY"/>
    <property type="match status" value="1"/>
</dbReference>
<dbReference type="PROSITE" id="PS51197">
    <property type="entry name" value="HTH_RRF2_2"/>
    <property type="match status" value="1"/>
</dbReference>
<dbReference type="Proteomes" id="UP000655830">
    <property type="component" value="Unassembled WGS sequence"/>
</dbReference>
<organism evidence="1 2">
    <name type="scientific">Zhenhengia yiwuensis</name>
    <dbReference type="NCBI Taxonomy" id="2763666"/>
    <lineage>
        <taxon>Bacteria</taxon>
        <taxon>Bacillati</taxon>
        <taxon>Bacillota</taxon>
        <taxon>Clostridia</taxon>
        <taxon>Lachnospirales</taxon>
        <taxon>Lachnospiraceae</taxon>
        <taxon>Zhenhengia</taxon>
    </lineage>
</organism>
<dbReference type="PROSITE" id="PS01332">
    <property type="entry name" value="HTH_RRF2_1"/>
    <property type="match status" value="1"/>
</dbReference>
<dbReference type="AlphaFoldDB" id="A0A926EHF5"/>
<comment type="caution">
    <text evidence="1">The sequence shown here is derived from an EMBL/GenBank/DDBJ whole genome shotgun (WGS) entry which is preliminary data.</text>
</comment>
<gene>
    <name evidence="1" type="ORF">H8718_03665</name>
</gene>
<dbReference type="InterPro" id="IPR000944">
    <property type="entry name" value="Tscrpt_reg_Rrf2"/>
</dbReference>
<dbReference type="GO" id="GO:0005829">
    <property type="term" value="C:cytosol"/>
    <property type="evidence" value="ECO:0007669"/>
    <property type="project" value="TreeGrafter"/>
</dbReference>
<name>A0A926EHF5_9FIRM</name>
<accession>A0A926EHF5</accession>
<dbReference type="InterPro" id="IPR030489">
    <property type="entry name" value="TR_Rrf2-type_CS"/>
</dbReference>
<dbReference type="Pfam" id="PF02082">
    <property type="entry name" value="Rrf2"/>
    <property type="match status" value="1"/>
</dbReference>
<dbReference type="InterPro" id="IPR036390">
    <property type="entry name" value="WH_DNA-bd_sf"/>
</dbReference>
<dbReference type="NCBIfam" id="TIGR00738">
    <property type="entry name" value="rrf2_super"/>
    <property type="match status" value="1"/>
</dbReference>
<dbReference type="SUPFAM" id="SSF46785">
    <property type="entry name" value="Winged helix' DNA-binding domain"/>
    <property type="match status" value="1"/>
</dbReference>
<reference evidence="1" key="1">
    <citation type="submission" date="2020-08" db="EMBL/GenBank/DDBJ databases">
        <title>Genome public.</title>
        <authorList>
            <person name="Liu C."/>
            <person name="Sun Q."/>
        </authorList>
    </citation>
    <scope>NUCLEOTIDE SEQUENCE</scope>
    <source>
        <strain evidence="1">NSJ-12</strain>
    </source>
</reference>
<dbReference type="GO" id="GO:0003700">
    <property type="term" value="F:DNA-binding transcription factor activity"/>
    <property type="evidence" value="ECO:0007669"/>
    <property type="project" value="TreeGrafter"/>
</dbReference>
<dbReference type="Gene3D" id="1.10.10.10">
    <property type="entry name" value="Winged helix-like DNA-binding domain superfamily/Winged helix DNA-binding domain"/>
    <property type="match status" value="1"/>
</dbReference>
<sequence length="146" mass="16245">MKISSKGRYALAALTYMAQLNAHHECITIIRISEKLGISKIYLEQVFSLLKRAGLVHSIKGAGGGYELASPPELITVNTILQAVETSLFEHTKPSSSDPITDKVLMDLVWNKIDQVLLTQLESITLGQLAREATRYADNSNYMFYI</sequence>
<keyword evidence="2" id="KW-1185">Reference proteome</keyword>
<protein>
    <submittedName>
        <fullName evidence="1">Rrf2 family transcriptional regulator</fullName>
    </submittedName>
</protein>
<evidence type="ECO:0000313" key="1">
    <source>
        <dbReference type="EMBL" id="MBC8578625.1"/>
    </source>
</evidence>
<dbReference type="InterPro" id="IPR036388">
    <property type="entry name" value="WH-like_DNA-bd_sf"/>
</dbReference>
<dbReference type="RefSeq" id="WP_249331606.1">
    <property type="nucleotide sequence ID" value="NZ_JACRSY010000004.1"/>
</dbReference>
<dbReference type="EMBL" id="JACRSY010000004">
    <property type="protein sequence ID" value="MBC8578625.1"/>
    <property type="molecule type" value="Genomic_DNA"/>
</dbReference>
<evidence type="ECO:0000313" key="2">
    <source>
        <dbReference type="Proteomes" id="UP000655830"/>
    </source>
</evidence>